<evidence type="ECO:0000313" key="8">
    <source>
        <dbReference type="EMBL" id="KAB8294004.1"/>
    </source>
</evidence>
<comment type="similarity">
    <text evidence="2">Belongs to the ORC6 family.</text>
</comment>
<name>A0A5N6JXX3_MONLA</name>
<evidence type="ECO:0000256" key="1">
    <source>
        <dbReference type="ARBA" id="ARBA00004123"/>
    </source>
</evidence>
<feature type="region of interest" description="Disordered" evidence="6">
    <location>
        <begin position="96"/>
        <end position="169"/>
    </location>
</feature>
<feature type="compositionally biased region" description="Acidic residues" evidence="6">
    <location>
        <begin position="330"/>
        <end position="348"/>
    </location>
</feature>
<dbReference type="GO" id="GO:0005664">
    <property type="term" value="C:nuclear origin of replication recognition complex"/>
    <property type="evidence" value="ECO:0007669"/>
    <property type="project" value="InterPro"/>
</dbReference>
<feature type="compositionally biased region" description="Polar residues" evidence="6">
    <location>
        <begin position="109"/>
        <end position="121"/>
    </location>
</feature>
<dbReference type="AlphaFoldDB" id="A0A5N6JXX3"/>
<evidence type="ECO:0000256" key="5">
    <source>
        <dbReference type="ARBA" id="ARBA00023242"/>
    </source>
</evidence>
<comment type="subcellular location">
    <subcellularLocation>
        <location evidence="1">Nucleus</location>
    </subcellularLocation>
</comment>
<keyword evidence="3" id="KW-0235">DNA replication</keyword>
<organism evidence="8 9">
    <name type="scientific">Monilinia laxa</name>
    <name type="common">Brown rot fungus</name>
    <name type="synonym">Sclerotinia laxa</name>
    <dbReference type="NCBI Taxonomy" id="61186"/>
    <lineage>
        <taxon>Eukaryota</taxon>
        <taxon>Fungi</taxon>
        <taxon>Dikarya</taxon>
        <taxon>Ascomycota</taxon>
        <taxon>Pezizomycotina</taxon>
        <taxon>Leotiomycetes</taxon>
        <taxon>Helotiales</taxon>
        <taxon>Sclerotiniaceae</taxon>
        <taxon>Monilinia</taxon>
    </lineage>
</organism>
<dbReference type="Pfam" id="PF05460">
    <property type="entry name" value="ORC6"/>
    <property type="match status" value="1"/>
</dbReference>
<accession>A0A5N6JXX3</accession>
<reference evidence="8 9" key="1">
    <citation type="submission" date="2019-06" db="EMBL/GenBank/DDBJ databases">
        <title>Genome Sequence of the Brown Rot Fungal Pathogen Monilinia laxa.</title>
        <authorList>
            <person name="De Miccolis Angelini R.M."/>
            <person name="Landi L."/>
            <person name="Abate D."/>
            <person name="Pollastro S."/>
            <person name="Romanazzi G."/>
            <person name="Faretra F."/>
        </authorList>
    </citation>
    <scope>NUCLEOTIDE SEQUENCE [LARGE SCALE GENOMIC DNA]</scope>
    <source>
        <strain evidence="8 9">Mlax316</strain>
    </source>
</reference>
<feature type="region of interest" description="Disordered" evidence="6">
    <location>
        <begin position="268"/>
        <end position="305"/>
    </location>
</feature>
<evidence type="ECO:0000259" key="7">
    <source>
        <dbReference type="Pfam" id="PF05460"/>
    </source>
</evidence>
<dbReference type="GO" id="GO:0006260">
    <property type="term" value="P:DNA replication"/>
    <property type="evidence" value="ECO:0007669"/>
    <property type="project" value="UniProtKB-KW"/>
</dbReference>
<feature type="domain" description="ORC6 first cyclin-like" evidence="7">
    <location>
        <begin position="9"/>
        <end position="95"/>
    </location>
</feature>
<feature type="compositionally biased region" description="Basic and acidic residues" evidence="6">
    <location>
        <begin position="349"/>
        <end position="359"/>
    </location>
</feature>
<gene>
    <name evidence="8" type="ORF">EYC80_009467</name>
</gene>
<dbReference type="OrthoDB" id="5367324at2759"/>
<evidence type="ECO:0000256" key="2">
    <source>
        <dbReference type="ARBA" id="ARBA00010840"/>
    </source>
</evidence>
<keyword evidence="9" id="KW-1185">Reference proteome</keyword>
<dbReference type="GO" id="GO:0003677">
    <property type="term" value="F:DNA binding"/>
    <property type="evidence" value="ECO:0007669"/>
    <property type="project" value="UniProtKB-KW"/>
</dbReference>
<evidence type="ECO:0000313" key="9">
    <source>
        <dbReference type="Proteomes" id="UP000326757"/>
    </source>
</evidence>
<evidence type="ECO:0000256" key="4">
    <source>
        <dbReference type="ARBA" id="ARBA00023125"/>
    </source>
</evidence>
<evidence type="ECO:0000256" key="3">
    <source>
        <dbReference type="ARBA" id="ARBA00022705"/>
    </source>
</evidence>
<keyword evidence="4" id="KW-0238">DNA-binding</keyword>
<dbReference type="Proteomes" id="UP000326757">
    <property type="component" value="Unassembled WGS sequence"/>
</dbReference>
<comment type="caution">
    <text evidence="8">The sequence shown here is derived from an EMBL/GenBank/DDBJ whole genome shotgun (WGS) entry which is preliminary data.</text>
</comment>
<feature type="compositionally biased region" description="Acidic residues" evidence="6">
    <location>
        <begin position="279"/>
        <end position="297"/>
    </location>
</feature>
<feature type="compositionally biased region" description="Polar residues" evidence="6">
    <location>
        <begin position="143"/>
        <end position="155"/>
    </location>
</feature>
<evidence type="ECO:0000256" key="6">
    <source>
        <dbReference type="SAM" id="MobiDB-lite"/>
    </source>
</evidence>
<feature type="region of interest" description="Disordered" evidence="6">
    <location>
        <begin position="327"/>
        <end position="359"/>
    </location>
</feature>
<proteinExistence type="inferred from homology"/>
<protein>
    <recommendedName>
        <fullName evidence="7">ORC6 first cyclin-like domain-containing protein</fullName>
    </recommendedName>
</protein>
<dbReference type="InterPro" id="IPR008721">
    <property type="entry name" value="ORC6_cyclin_first"/>
</dbReference>
<sequence>MNQATSLVLSNLIPRHSGALPPELLDLTSSLIAQSRVKCSLNQEQEIGRTYACANLACERLKTTLNLPQIEPRPPVPPRVYKKLYAYIEDSLANATPRKRARVEGNGSGNATPSRKSSLAQRPQKRTPGRNDTPIKTILPLPQRSTPSKSKSLASFRTPKNGLQHEKRDDAKIPRWVGVVGRELCRKLDLKEATPHVLAGVESLIFREWEKERKGGETMGRWPVMMITVCLFVWGQLRGGVSSRDFLGNRLRALGILREARRNKEMERKVGDGGWDGWDLPENDEAQDAEDGEEEETDNGKDVNEWMAEITSKGCLEMDWYQNIVAESSPNDEDENEDEDEEREEASDDGERARVREHEMRYGLGTMRQKKVDYLSEDKRAAYRVWEKNMLARIARELREAVENGDTTKMKA</sequence>
<dbReference type="EMBL" id="VIGI01000011">
    <property type="protein sequence ID" value="KAB8294004.1"/>
    <property type="molecule type" value="Genomic_DNA"/>
</dbReference>
<keyword evidence="5" id="KW-0539">Nucleus</keyword>